<dbReference type="InterPro" id="IPR001810">
    <property type="entry name" value="F-box_dom"/>
</dbReference>
<dbReference type="EMBL" id="JANBPK010001213">
    <property type="protein sequence ID" value="KAJ2924593.1"/>
    <property type="molecule type" value="Genomic_DNA"/>
</dbReference>
<dbReference type="PROSITE" id="PS50181">
    <property type="entry name" value="FBOX"/>
    <property type="match status" value="1"/>
</dbReference>
<gene>
    <name evidence="3" type="ORF">H1R20_g12506</name>
</gene>
<evidence type="ECO:0000313" key="3">
    <source>
        <dbReference type="EMBL" id="KAJ2924593.1"/>
    </source>
</evidence>
<reference evidence="3" key="1">
    <citation type="submission" date="2022-06" db="EMBL/GenBank/DDBJ databases">
        <title>Genome Sequence of Candolleomyces eurysporus.</title>
        <authorList>
            <person name="Buettner E."/>
        </authorList>
    </citation>
    <scope>NUCLEOTIDE SEQUENCE</scope>
    <source>
        <strain evidence="3">VTCC 930004</strain>
    </source>
</reference>
<feature type="region of interest" description="Disordered" evidence="1">
    <location>
        <begin position="1"/>
        <end position="32"/>
    </location>
</feature>
<organism evidence="3 4">
    <name type="scientific">Candolleomyces eurysporus</name>
    <dbReference type="NCBI Taxonomy" id="2828524"/>
    <lineage>
        <taxon>Eukaryota</taxon>
        <taxon>Fungi</taxon>
        <taxon>Dikarya</taxon>
        <taxon>Basidiomycota</taxon>
        <taxon>Agaricomycotina</taxon>
        <taxon>Agaricomycetes</taxon>
        <taxon>Agaricomycetidae</taxon>
        <taxon>Agaricales</taxon>
        <taxon>Agaricineae</taxon>
        <taxon>Psathyrellaceae</taxon>
        <taxon>Candolleomyces</taxon>
    </lineage>
</organism>
<evidence type="ECO:0000313" key="4">
    <source>
        <dbReference type="Proteomes" id="UP001140091"/>
    </source>
</evidence>
<accession>A0A9W8MCZ0</accession>
<sequence length="651" mass="74261">MVKGSSRKTRKLNLPKNQTSSSRDKDNTPGASQSALKHDVLIDLPLDILCEILKLLPPLDLLQIARTAKSFRKFLMNRASKSIWIHVLSAVEDLPACPDDLSGPQYAYLMFTDHCHKHEPSYVGLAASNSAYCVSFFEWILSYLVAPVRKRSFKRWQELPEKIDLALAEFVPATTNRLTKVELQGPFYKRGGSLDSQDVKDKRTRFHMKTALVLHADYKKIKGAKAKKAWMEEQRKIWAAKEKHGNACEDYLDKVEEREEEREDAIRGKRLEQIREKLRVLGWAEEVDQAQGLPSEAYGWGCPAKEVTDEGTLPLISSCKNVYSDDVGPEWESMKGRMVAAMEARRETRFKSKARHLLQDRINTWVKPAYTSLLFSYPPNTVIPPLYEVCLTEAFRTPLCTLPLDQDLSANLFENAIAQLPKFVEEWKNHRIEQVLDVVRKSSTYKNTPADKISAQTILPLASTIFRCTDCNQKILYPSILVHRCLFIDSWQPKSQDFAGSLGTPTPIVPQDIELPDIPSVKDDVTLILLIRSSVRIWRGLEPRIKFDDATHQHMLSMLDVLGWCPTTTVREMEEKQPYVECLCQCFDEARIGVKKIPPQVVTKQATRRSTRNSKTRQAVQVPVPPLAQPDPVVPKRRGARWMRAVRVSFP</sequence>
<protein>
    <recommendedName>
        <fullName evidence="2">F-box domain-containing protein</fullName>
    </recommendedName>
</protein>
<feature type="compositionally biased region" description="Basic residues" evidence="1">
    <location>
        <begin position="1"/>
        <end position="13"/>
    </location>
</feature>
<dbReference type="Pfam" id="PF00646">
    <property type="entry name" value="F-box"/>
    <property type="match status" value="1"/>
</dbReference>
<evidence type="ECO:0000259" key="2">
    <source>
        <dbReference type="PROSITE" id="PS50181"/>
    </source>
</evidence>
<evidence type="ECO:0000256" key="1">
    <source>
        <dbReference type="SAM" id="MobiDB-lite"/>
    </source>
</evidence>
<feature type="non-terminal residue" evidence="3">
    <location>
        <position position="651"/>
    </location>
</feature>
<dbReference type="Gene3D" id="1.20.1280.50">
    <property type="match status" value="1"/>
</dbReference>
<comment type="caution">
    <text evidence="3">The sequence shown here is derived from an EMBL/GenBank/DDBJ whole genome shotgun (WGS) entry which is preliminary data.</text>
</comment>
<dbReference type="SMART" id="SM00256">
    <property type="entry name" value="FBOX"/>
    <property type="match status" value="1"/>
</dbReference>
<dbReference type="Proteomes" id="UP001140091">
    <property type="component" value="Unassembled WGS sequence"/>
</dbReference>
<proteinExistence type="predicted"/>
<dbReference type="InterPro" id="IPR036047">
    <property type="entry name" value="F-box-like_dom_sf"/>
</dbReference>
<dbReference type="OrthoDB" id="2322499at2759"/>
<dbReference type="SUPFAM" id="SSF81383">
    <property type="entry name" value="F-box domain"/>
    <property type="match status" value="1"/>
</dbReference>
<name>A0A9W8MCZ0_9AGAR</name>
<feature type="domain" description="F-box" evidence="2">
    <location>
        <begin position="38"/>
        <end position="87"/>
    </location>
</feature>
<keyword evidence="4" id="KW-1185">Reference proteome</keyword>
<dbReference type="AlphaFoldDB" id="A0A9W8MCZ0"/>